<dbReference type="RefSeq" id="WP_124563385.1">
    <property type="nucleotide sequence ID" value="NZ_JARRRY010000001.1"/>
</dbReference>
<evidence type="ECO:0000259" key="1">
    <source>
        <dbReference type="Pfam" id="PF00534"/>
    </source>
</evidence>
<dbReference type="SUPFAM" id="SSF53756">
    <property type="entry name" value="UDP-Glycosyltransferase/glycogen phosphorylase"/>
    <property type="match status" value="1"/>
</dbReference>
<proteinExistence type="predicted"/>
<accession>A0ABT6H3W2</accession>
<sequence>MERKRVLILSWEYPPMLIGGLGRHVHELSKALANAGHIIHIITTYVEGSQLYEEVEAVHVHRVCRKGSREHFYHWISELNEAILQYALCLCEEVAFDLVHAHDWLVGEAAKQLQKSKGLPLITTIHATEHGRNQGIHTPLQWEIHMKEKELVKESQAVIVCSEYMKKEVLRILNPSLQNIFVFPNGINEAFFCNAKPLATVYRTYDLQNRTIVFAIGRIVNEKGFYTIIEAAPELIRFDSTLIFIIAGKGPMLEFYKHVVAERGLGQFIHFVGHVSEEEQRAFLQSCHIVVVPSLYEPFGIVALEGMLANKPTIVSDVGGLSEVVQHGHNGYKMEPGSAHSLTMRIKEIINAPEIACQIAQNGYNLVKKQYSWSKIAMDTVRVYEDSVYQKGR</sequence>
<reference evidence="3 4" key="1">
    <citation type="submission" date="2023-04" db="EMBL/GenBank/DDBJ databases">
        <title>Ectobacillus antri isolated from activated sludge.</title>
        <authorList>
            <person name="Yan P."/>
            <person name="Liu X."/>
        </authorList>
    </citation>
    <scope>NUCLEOTIDE SEQUENCE [LARGE SCALE GENOMIC DNA]</scope>
    <source>
        <strain evidence="3 4">C18H</strain>
    </source>
</reference>
<evidence type="ECO:0000313" key="3">
    <source>
        <dbReference type="EMBL" id="MDG5753282.1"/>
    </source>
</evidence>
<dbReference type="InterPro" id="IPR001296">
    <property type="entry name" value="Glyco_trans_1"/>
</dbReference>
<organism evidence="3 4">
    <name type="scientific">Ectobacillus antri</name>
    <dbReference type="NCBI Taxonomy" id="2486280"/>
    <lineage>
        <taxon>Bacteria</taxon>
        <taxon>Bacillati</taxon>
        <taxon>Bacillota</taxon>
        <taxon>Bacilli</taxon>
        <taxon>Bacillales</taxon>
        <taxon>Bacillaceae</taxon>
        <taxon>Ectobacillus</taxon>
    </lineage>
</organism>
<dbReference type="Gene3D" id="3.40.50.2000">
    <property type="entry name" value="Glycogen Phosphorylase B"/>
    <property type="match status" value="2"/>
</dbReference>
<dbReference type="CDD" id="cd03801">
    <property type="entry name" value="GT4_PimA-like"/>
    <property type="match status" value="1"/>
</dbReference>
<feature type="domain" description="Glycosyltransferase subfamily 4-like N-terminal" evidence="2">
    <location>
        <begin position="18"/>
        <end position="189"/>
    </location>
</feature>
<keyword evidence="4" id="KW-1185">Reference proteome</keyword>
<dbReference type="EMBL" id="JARULN010000002">
    <property type="protein sequence ID" value="MDG5753282.1"/>
    <property type="molecule type" value="Genomic_DNA"/>
</dbReference>
<evidence type="ECO:0000259" key="2">
    <source>
        <dbReference type="Pfam" id="PF13439"/>
    </source>
</evidence>
<dbReference type="PANTHER" id="PTHR12526">
    <property type="entry name" value="GLYCOSYLTRANSFERASE"/>
    <property type="match status" value="1"/>
</dbReference>
<dbReference type="Proteomes" id="UP001218246">
    <property type="component" value="Unassembled WGS sequence"/>
</dbReference>
<evidence type="ECO:0000313" key="4">
    <source>
        <dbReference type="Proteomes" id="UP001218246"/>
    </source>
</evidence>
<dbReference type="GO" id="GO:0016757">
    <property type="term" value="F:glycosyltransferase activity"/>
    <property type="evidence" value="ECO:0007669"/>
    <property type="project" value="UniProtKB-KW"/>
</dbReference>
<feature type="domain" description="Glycosyl transferase family 1" evidence="1">
    <location>
        <begin position="209"/>
        <end position="365"/>
    </location>
</feature>
<dbReference type="PANTHER" id="PTHR12526:SF638">
    <property type="entry name" value="SPORE COAT PROTEIN SA"/>
    <property type="match status" value="1"/>
</dbReference>
<dbReference type="InterPro" id="IPR028098">
    <property type="entry name" value="Glyco_trans_4-like_N"/>
</dbReference>
<protein>
    <submittedName>
        <fullName evidence="3">Glycosyltransferase family 4 protein</fullName>
        <ecNumber evidence="3">2.4.-.-</ecNumber>
    </submittedName>
</protein>
<dbReference type="Pfam" id="PF13439">
    <property type="entry name" value="Glyco_transf_4"/>
    <property type="match status" value="1"/>
</dbReference>
<keyword evidence="3" id="KW-0808">Transferase</keyword>
<keyword evidence="3" id="KW-0328">Glycosyltransferase</keyword>
<comment type="caution">
    <text evidence="3">The sequence shown here is derived from an EMBL/GenBank/DDBJ whole genome shotgun (WGS) entry which is preliminary data.</text>
</comment>
<dbReference type="Pfam" id="PF00534">
    <property type="entry name" value="Glycos_transf_1"/>
    <property type="match status" value="1"/>
</dbReference>
<dbReference type="EC" id="2.4.-.-" evidence="3"/>
<gene>
    <name evidence="3" type="ORF">P6P90_04620</name>
</gene>
<name>A0ABT6H3W2_9BACI</name>